<dbReference type="PROSITE" id="PS50073">
    <property type="entry name" value="COPPER_FIST_2"/>
    <property type="match status" value="1"/>
</dbReference>
<dbReference type="GO" id="GO:0000981">
    <property type="term" value="F:DNA-binding transcription factor activity, RNA polymerase II-specific"/>
    <property type="evidence" value="ECO:0007669"/>
    <property type="project" value="TreeGrafter"/>
</dbReference>
<keyword evidence="5" id="KW-0805">Transcription regulation</keyword>
<evidence type="ECO:0000256" key="1">
    <source>
        <dbReference type="ARBA" id="ARBA00004123"/>
    </source>
</evidence>
<reference evidence="10" key="1">
    <citation type="journal article" date="2021" name="Nat. Commun.">
        <title>Genetic determinants of endophytism in the Arabidopsis root mycobiome.</title>
        <authorList>
            <person name="Mesny F."/>
            <person name="Miyauchi S."/>
            <person name="Thiergart T."/>
            <person name="Pickel B."/>
            <person name="Atanasova L."/>
            <person name="Karlsson M."/>
            <person name="Huettel B."/>
            <person name="Barry K.W."/>
            <person name="Haridas S."/>
            <person name="Chen C."/>
            <person name="Bauer D."/>
            <person name="Andreopoulos W."/>
            <person name="Pangilinan J."/>
            <person name="LaButti K."/>
            <person name="Riley R."/>
            <person name="Lipzen A."/>
            <person name="Clum A."/>
            <person name="Drula E."/>
            <person name="Henrissat B."/>
            <person name="Kohler A."/>
            <person name="Grigoriev I.V."/>
            <person name="Martin F.M."/>
            <person name="Hacquard S."/>
        </authorList>
    </citation>
    <scope>NUCLEOTIDE SEQUENCE</scope>
    <source>
        <strain evidence="10">MPI-SDFR-AT-0073</strain>
    </source>
</reference>
<gene>
    <name evidence="10" type="ORF">BKA67DRAFT_662373</name>
</gene>
<keyword evidence="3" id="KW-0862">Zinc</keyword>
<dbReference type="Pfam" id="PF00649">
    <property type="entry name" value="Copper-fist"/>
    <property type="match status" value="1"/>
</dbReference>
<dbReference type="RefSeq" id="XP_045954110.1">
    <property type="nucleotide sequence ID" value="XM_046107986.1"/>
</dbReference>
<evidence type="ECO:0000256" key="3">
    <source>
        <dbReference type="ARBA" id="ARBA00022833"/>
    </source>
</evidence>
<dbReference type="GO" id="GO:0006878">
    <property type="term" value="P:intracellular copper ion homeostasis"/>
    <property type="evidence" value="ECO:0007669"/>
    <property type="project" value="TreeGrafter"/>
</dbReference>
<dbReference type="PANTHER" id="PTHR28088:SF9">
    <property type="entry name" value="TRANSCRIPTION FACTOR GRISEA, PUTATIVE (AFU_ORTHOLOGUE AFUA_1G13190)-RELATED"/>
    <property type="match status" value="1"/>
</dbReference>
<dbReference type="GO" id="GO:0045944">
    <property type="term" value="P:positive regulation of transcription by RNA polymerase II"/>
    <property type="evidence" value="ECO:0007669"/>
    <property type="project" value="TreeGrafter"/>
</dbReference>
<keyword evidence="7" id="KW-0539">Nucleus</keyword>
<feature type="region of interest" description="Disordered" evidence="8">
    <location>
        <begin position="1"/>
        <end position="52"/>
    </location>
</feature>
<dbReference type="Proteomes" id="UP000758603">
    <property type="component" value="Unassembled WGS sequence"/>
</dbReference>
<keyword evidence="6" id="KW-0804">Transcription</keyword>
<dbReference type="PANTHER" id="PTHR28088">
    <property type="entry name" value="TRANSCRIPTIONAL ACTIVATOR HAA1-RELATED"/>
    <property type="match status" value="1"/>
</dbReference>
<evidence type="ECO:0000256" key="2">
    <source>
        <dbReference type="ARBA" id="ARBA00022723"/>
    </source>
</evidence>
<evidence type="ECO:0000313" key="11">
    <source>
        <dbReference type="Proteomes" id="UP000758603"/>
    </source>
</evidence>
<name>A0A9P8RP52_9PEZI</name>
<sequence length="378" mass="40354">MSPSKKASAGAKKTRNAPTRNAPAPTRTTPTRNTPKTQGATKRAKGPPKQATMWEGQKISCMTCIKGHRATACEHLYVRPMFFTRSPGRPLTTCPHAPCWCGHELNAKECCGHVEHCERASEWKLAVAANPELARQLNTDDDVQPEQPAQPSPRSSLLPSDGQVSAMVGGTNVAAGPSGQTGLPMLFPVVNNTNAEPRVLADAQAISQGIWDETGLRINGGLVAGQQPLPQPAQFQWGDSHFQVGGGFNMERQMPPQPAPFQWGDIGFQADGGFNMGPQFQPGLTQWGLDGALNAEQPAEQPPAISVEQDLMDALLDPALFDPAADLVNGSDMLGLYNTSIPLLPGNGQFSGGMFGGEWDQPPLFGGAQEDSMPFAIW</sequence>
<evidence type="ECO:0000256" key="7">
    <source>
        <dbReference type="ARBA" id="ARBA00023242"/>
    </source>
</evidence>
<accession>A0A9P8RP52</accession>
<dbReference type="InterPro" id="IPR036395">
    <property type="entry name" value="Cu_fist_DNA-bd_dom_sf"/>
</dbReference>
<dbReference type="EMBL" id="JAGPXC010000008">
    <property type="protein sequence ID" value="KAH6647598.1"/>
    <property type="molecule type" value="Genomic_DNA"/>
</dbReference>
<evidence type="ECO:0000259" key="9">
    <source>
        <dbReference type="PROSITE" id="PS50073"/>
    </source>
</evidence>
<dbReference type="GO" id="GO:0005634">
    <property type="term" value="C:nucleus"/>
    <property type="evidence" value="ECO:0007669"/>
    <property type="project" value="UniProtKB-SubCell"/>
</dbReference>
<keyword evidence="11" id="KW-1185">Reference proteome</keyword>
<dbReference type="GO" id="GO:0000978">
    <property type="term" value="F:RNA polymerase II cis-regulatory region sequence-specific DNA binding"/>
    <property type="evidence" value="ECO:0007669"/>
    <property type="project" value="TreeGrafter"/>
</dbReference>
<dbReference type="GO" id="GO:0006879">
    <property type="term" value="P:intracellular iron ion homeostasis"/>
    <property type="evidence" value="ECO:0007669"/>
    <property type="project" value="TreeGrafter"/>
</dbReference>
<dbReference type="GeneID" id="70136877"/>
<dbReference type="SMART" id="SM01090">
    <property type="entry name" value="Copper-fist"/>
    <property type="match status" value="1"/>
</dbReference>
<feature type="compositionally biased region" description="Low complexity" evidence="8">
    <location>
        <begin position="1"/>
        <end position="35"/>
    </location>
</feature>
<evidence type="ECO:0000313" key="10">
    <source>
        <dbReference type="EMBL" id="KAH6647598.1"/>
    </source>
</evidence>
<dbReference type="InterPro" id="IPR001083">
    <property type="entry name" value="Cu_fist_DNA-bd_dom"/>
</dbReference>
<feature type="compositionally biased region" description="Polar residues" evidence="8">
    <location>
        <begin position="147"/>
        <end position="158"/>
    </location>
</feature>
<evidence type="ECO:0000256" key="6">
    <source>
        <dbReference type="ARBA" id="ARBA00023163"/>
    </source>
</evidence>
<comment type="caution">
    <text evidence="10">The sequence shown here is derived from an EMBL/GenBank/DDBJ whole genome shotgun (WGS) entry which is preliminary data.</text>
</comment>
<dbReference type="AlphaFoldDB" id="A0A9P8RP52"/>
<evidence type="ECO:0000256" key="8">
    <source>
        <dbReference type="SAM" id="MobiDB-lite"/>
    </source>
</evidence>
<dbReference type="Gene3D" id="3.90.430.10">
    <property type="entry name" value="Copper fist DNA-binding domain"/>
    <property type="match status" value="1"/>
</dbReference>
<keyword evidence="2" id="KW-0479">Metal-binding</keyword>
<comment type="subcellular location">
    <subcellularLocation>
        <location evidence="1">Nucleus</location>
    </subcellularLocation>
</comment>
<keyword evidence="4" id="KW-0186">Copper</keyword>
<evidence type="ECO:0000256" key="5">
    <source>
        <dbReference type="ARBA" id="ARBA00023015"/>
    </source>
</evidence>
<evidence type="ECO:0000256" key="4">
    <source>
        <dbReference type="ARBA" id="ARBA00023008"/>
    </source>
</evidence>
<protein>
    <recommendedName>
        <fullName evidence="9">Copper-fist domain-containing protein</fullName>
    </recommendedName>
</protein>
<feature type="domain" description="Copper-fist" evidence="9">
    <location>
        <begin position="51"/>
        <end position="91"/>
    </location>
</feature>
<dbReference type="OrthoDB" id="5600085at2759"/>
<dbReference type="InterPro" id="IPR051763">
    <property type="entry name" value="Copper_Homeo_Regul"/>
</dbReference>
<dbReference type="SMART" id="SM00412">
    <property type="entry name" value="Cu_FIST"/>
    <property type="match status" value="1"/>
</dbReference>
<feature type="region of interest" description="Disordered" evidence="8">
    <location>
        <begin position="140"/>
        <end position="180"/>
    </location>
</feature>
<dbReference type="SUPFAM" id="SSF57879">
    <property type="entry name" value="Zinc domain conserved in yeast copper-regulated transcription factors"/>
    <property type="match status" value="1"/>
</dbReference>
<organism evidence="10 11">
    <name type="scientific">Truncatella angustata</name>
    <dbReference type="NCBI Taxonomy" id="152316"/>
    <lineage>
        <taxon>Eukaryota</taxon>
        <taxon>Fungi</taxon>
        <taxon>Dikarya</taxon>
        <taxon>Ascomycota</taxon>
        <taxon>Pezizomycotina</taxon>
        <taxon>Sordariomycetes</taxon>
        <taxon>Xylariomycetidae</taxon>
        <taxon>Amphisphaeriales</taxon>
        <taxon>Sporocadaceae</taxon>
        <taxon>Truncatella</taxon>
    </lineage>
</organism>
<dbReference type="GO" id="GO:0005507">
    <property type="term" value="F:copper ion binding"/>
    <property type="evidence" value="ECO:0007669"/>
    <property type="project" value="InterPro"/>
</dbReference>
<proteinExistence type="predicted"/>